<reference evidence="2" key="1">
    <citation type="journal article" date="2013" name="Environ. Microbiol.">
        <title>Microbiota from the distal guts of lean and obese adolescents exhibit partial functional redundancy besides clear differences in community structure.</title>
        <authorList>
            <person name="Ferrer M."/>
            <person name="Ruiz A."/>
            <person name="Lanza F."/>
            <person name="Haange S.B."/>
            <person name="Oberbach A."/>
            <person name="Till H."/>
            <person name="Bargiela R."/>
            <person name="Campoy C."/>
            <person name="Segura M.T."/>
            <person name="Richter M."/>
            <person name="von Bergen M."/>
            <person name="Seifert J."/>
            <person name="Suarez A."/>
        </authorList>
    </citation>
    <scope>NUCLEOTIDE SEQUENCE</scope>
</reference>
<proteinExistence type="predicted"/>
<dbReference type="Pfam" id="PF03703">
    <property type="entry name" value="bPH_2"/>
    <property type="match status" value="1"/>
</dbReference>
<comment type="caution">
    <text evidence="2">The sequence shown here is derived from an EMBL/GenBank/DDBJ whole genome shotgun (WGS) entry which is preliminary data.</text>
</comment>
<feature type="non-terminal residue" evidence="2">
    <location>
        <position position="124"/>
    </location>
</feature>
<protein>
    <recommendedName>
        <fullName evidence="1">YdbS-like PH domain-containing protein</fullName>
    </recommendedName>
</protein>
<evidence type="ECO:0000313" key="2">
    <source>
        <dbReference type="EMBL" id="EKC67378.1"/>
    </source>
</evidence>
<sequence>MGKNEIDYIWTDKKRTLFGLPLSFTRYFLTENKFITRVGLLSLAEDELDLYTVTDKKLMLPLKQRIFGCGTIILYVRDTDTPIKEIKSVKAPRKVLEQLDKYINIQRDRYRTRGRDMIGYDVHD</sequence>
<feature type="domain" description="YdbS-like PH" evidence="1">
    <location>
        <begin position="24"/>
        <end position="99"/>
    </location>
</feature>
<evidence type="ECO:0000259" key="1">
    <source>
        <dbReference type="Pfam" id="PF03703"/>
    </source>
</evidence>
<dbReference type="AlphaFoldDB" id="K1TCD3"/>
<accession>K1TCD3</accession>
<organism evidence="2">
    <name type="scientific">human gut metagenome</name>
    <dbReference type="NCBI Taxonomy" id="408170"/>
    <lineage>
        <taxon>unclassified sequences</taxon>
        <taxon>metagenomes</taxon>
        <taxon>organismal metagenomes</taxon>
    </lineage>
</organism>
<dbReference type="InterPro" id="IPR005182">
    <property type="entry name" value="YdbS-like_PH"/>
</dbReference>
<name>K1TCD3_9ZZZZ</name>
<dbReference type="EMBL" id="AJWZ01003744">
    <property type="protein sequence ID" value="EKC67378.1"/>
    <property type="molecule type" value="Genomic_DNA"/>
</dbReference>
<gene>
    <name evidence="2" type="ORF">OBE_05475</name>
</gene>